<keyword evidence="3" id="KW-1185">Reference proteome</keyword>
<dbReference type="GO" id="GO:0003676">
    <property type="term" value="F:nucleic acid binding"/>
    <property type="evidence" value="ECO:0007669"/>
    <property type="project" value="InterPro"/>
</dbReference>
<dbReference type="Pfam" id="PF02536">
    <property type="entry name" value="mTERF"/>
    <property type="match status" value="1"/>
</dbReference>
<organism evidence="4">
    <name type="scientific">Thrips palmi</name>
    <name type="common">Melon thrips</name>
    <dbReference type="NCBI Taxonomy" id="161013"/>
    <lineage>
        <taxon>Eukaryota</taxon>
        <taxon>Metazoa</taxon>
        <taxon>Ecdysozoa</taxon>
        <taxon>Arthropoda</taxon>
        <taxon>Hexapoda</taxon>
        <taxon>Insecta</taxon>
        <taxon>Pterygota</taxon>
        <taxon>Neoptera</taxon>
        <taxon>Paraneoptera</taxon>
        <taxon>Thysanoptera</taxon>
        <taxon>Terebrantia</taxon>
        <taxon>Thripoidea</taxon>
        <taxon>Thripidae</taxon>
        <taxon>Thrips</taxon>
    </lineage>
</organism>
<evidence type="ECO:0000313" key="3">
    <source>
        <dbReference type="Proteomes" id="UP000515158"/>
    </source>
</evidence>
<dbReference type="CTD" id="51001"/>
<dbReference type="PANTHER" id="PTHR13068:SF112">
    <property type="entry name" value="TRANSCRIPTION TERMINATION FACTOR 3, MITOCHONDRIAL"/>
    <property type="match status" value="1"/>
</dbReference>
<comment type="similarity">
    <text evidence="1">Belongs to the mTERF family.</text>
</comment>
<evidence type="ECO:0000256" key="1">
    <source>
        <dbReference type="ARBA" id="ARBA00007692"/>
    </source>
</evidence>
<name>A0A6P9A446_THRPL</name>
<dbReference type="OrthoDB" id="637682at2759"/>
<dbReference type="PANTHER" id="PTHR13068">
    <property type="entry name" value="CGI-12 PROTEIN-RELATED"/>
    <property type="match status" value="1"/>
</dbReference>
<dbReference type="KEGG" id="tpal:117651774"/>
<proteinExistence type="inferred from homology"/>
<dbReference type="FunCoup" id="A0A6P9A446">
    <property type="interactions" value="1255"/>
</dbReference>
<evidence type="ECO:0000256" key="2">
    <source>
        <dbReference type="ARBA" id="ARBA00022946"/>
    </source>
</evidence>
<dbReference type="InParanoid" id="A0A6P9A446"/>
<dbReference type="Proteomes" id="UP000515158">
    <property type="component" value="Unplaced"/>
</dbReference>
<dbReference type="GO" id="GO:0006390">
    <property type="term" value="P:mitochondrial transcription"/>
    <property type="evidence" value="ECO:0007669"/>
    <property type="project" value="TreeGrafter"/>
</dbReference>
<dbReference type="Gene3D" id="1.25.70.10">
    <property type="entry name" value="Transcription termination factor 3, mitochondrial"/>
    <property type="match status" value="1"/>
</dbReference>
<dbReference type="GO" id="GO:0061668">
    <property type="term" value="P:mitochondrial ribosome assembly"/>
    <property type="evidence" value="ECO:0007669"/>
    <property type="project" value="TreeGrafter"/>
</dbReference>
<dbReference type="GeneID" id="117651774"/>
<protein>
    <submittedName>
        <fullName evidence="4">Transcription termination factor 3, mitochondrial</fullName>
    </submittedName>
</protein>
<dbReference type="InterPro" id="IPR003690">
    <property type="entry name" value="MTERF"/>
</dbReference>
<sequence length="481" mass="54782">MLRAVMLGRVCGLALKANINGTLRNSTSFSVQKWPCRSLSQIFRNGIIGNDDLPEAPPLSVEDLDFIDDLVDQDNNKTLHKNRIDPSAEINTPLPKAPPITSEWEDIVKEAENEDEAEEYEDIEAVPYIPPLQKTIMIAGDTTQARRLFLTASGSDELSGTVERESHLIENQSNQPGEDIMLDPRMEEAIAAWARAVVPTPATGPMPLHELANRSKKIKQLVKLGVDFSKIVKRHGDLERLLQLDWEAQLKPQIQFLVDVGIDPQNLGTFFTVNTPLIWTDKDDIQVRINYLEAKQFTKEEISKILNRAPNWLTLPTKELDSRLGFIQKAFQLKGSEIREVVCSSPKMVSFGNKAWAVVVDSVKLMDRELGFNHWERKELLMKRGSCYTKPDTVREAFNYCHNQIGLSHTQLVKHAGILLCRVSRIKPRYEFLKFLKRDIFDCADPLYTSPDWLFKGTIEEFCVQAAKCTFNDYETFLKYS</sequence>
<dbReference type="RefSeq" id="XP_034251999.1">
    <property type="nucleotide sequence ID" value="XM_034396108.1"/>
</dbReference>
<evidence type="ECO:0000313" key="4">
    <source>
        <dbReference type="RefSeq" id="XP_034251999.1"/>
    </source>
</evidence>
<keyword evidence="2" id="KW-0809">Transit peptide</keyword>
<dbReference type="AlphaFoldDB" id="A0A6P9A446"/>
<dbReference type="GO" id="GO:0005739">
    <property type="term" value="C:mitochondrion"/>
    <property type="evidence" value="ECO:0007669"/>
    <property type="project" value="TreeGrafter"/>
</dbReference>
<gene>
    <name evidence="4" type="primary">LOC117651774</name>
</gene>
<dbReference type="InterPro" id="IPR038538">
    <property type="entry name" value="MTERF_sf"/>
</dbReference>
<accession>A0A6P9A446</accession>
<dbReference type="SMART" id="SM00733">
    <property type="entry name" value="Mterf"/>
    <property type="match status" value="3"/>
</dbReference>
<reference evidence="4" key="1">
    <citation type="submission" date="2025-08" db="UniProtKB">
        <authorList>
            <consortium name="RefSeq"/>
        </authorList>
    </citation>
    <scope>IDENTIFICATION</scope>
    <source>
        <tissue evidence="4">Total insect</tissue>
    </source>
</reference>